<sequence length="241" mass="26565">MEVFKPPPPTIRLSHSSPNCLFKPCDSHVHILPPLVFAEDNDEEHVAVADFELGESSSARNELNISLLSISDGASFQSRAYSDCCAMPAYGPDGRTLVKGATVTTASPRSSYVGGLSRRYNHSCDLSAAVFRHHDHFGSLKSHAQNPIAQVSAHLFELPTESLKIGVIIRRRLRTEMAPSSFSHLRAEAQLPPCLPFADWISKGEKRVETMVLKIFDNPSRVFRDLIRSARAVWPPSGCNS</sequence>
<evidence type="ECO:0000313" key="2">
    <source>
        <dbReference type="Proteomes" id="UP001175271"/>
    </source>
</evidence>
<proteinExistence type="predicted"/>
<dbReference type="AlphaFoldDB" id="A0AA39LUQ4"/>
<dbReference type="Proteomes" id="UP001175271">
    <property type="component" value="Unassembled WGS sequence"/>
</dbReference>
<organism evidence="1 2">
    <name type="scientific">Steinernema hermaphroditum</name>
    <dbReference type="NCBI Taxonomy" id="289476"/>
    <lineage>
        <taxon>Eukaryota</taxon>
        <taxon>Metazoa</taxon>
        <taxon>Ecdysozoa</taxon>
        <taxon>Nematoda</taxon>
        <taxon>Chromadorea</taxon>
        <taxon>Rhabditida</taxon>
        <taxon>Tylenchina</taxon>
        <taxon>Panagrolaimomorpha</taxon>
        <taxon>Strongyloidoidea</taxon>
        <taxon>Steinernematidae</taxon>
        <taxon>Steinernema</taxon>
    </lineage>
</organism>
<evidence type="ECO:0000313" key="1">
    <source>
        <dbReference type="EMBL" id="KAK0410015.1"/>
    </source>
</evidence>
<reference evidence="1" key="1">
    <citation type="submission" date="2023-06" db="EMBL/GenBank/DDBJ databases">
        <title>Genomic analysis of the entomopathogenic nematode Steinernema hermaphroditum.</title>
        <authorList>
            <person name="Schwarz E.M."/>
            <person name="Heppert J.K."/>
            <person name="Baniya A."/>
            <person name="Schwartz H.T."/>
            <person name="Tan C.-H."/>
            <person name="Antoshechkin I."/>
            <person name="Sternberg P.W."/>
            <person name="Goodrich-Blair H."/>
            <person name="Dillman A.R."/>
        </authorList>
    </citation>
    <scope>NUCLEOTIDE SEQUENCE</scope>
    <source>
        <strain evidence="1">PS9179</strain>
        <tissue evidence="1">Whole animal</tissue>
    </source>
</reference>
<comment type="caution">
    <text evidence="1">The sequence shown here is derived from an EMBL/GenBank/DDBJ whole genome shotgun (WGS) entry which is preliminary data.</text>
</comment>
<name>A0AA39LUQ4_9BILA</name>
<dbReference type="EMBL" id="JAUCMV010000003">
    <property type="protein sequence ID" value="KAK0410015.1"/>
    <property type="molecule type" value="Genomic_DNA"/>
</dbReference>
<accession>A0AA39LUQ4</accession>
<gene>
    <name evidence="1" type="ORF">QR680_004899</name>
</gene>
<keyword evidence="2" id="KW-1185">Reference proteome</keyword>
<protein>
    <submittedName>
        <fullName evidence="1">Uncharacterized protein</fullName>
    </submittedName>
</protein>